<reference evidence="5 6" key="1">
    <citation type="journal article" date="2018" name="Nat. Biotechnol.">
        <title>A standardized bacterial taxonomy based on genome phylogeny substantially revises the tree of life.</title>
        <authorList>
            <person name="Parks D.H."/>
            <person name="Chuvochina M."/>
            <person name="Waite D.W."/>
            <person name="Rinke C."/>
            <person name="Skarshewski A."/>
            <person name="Chaumeil P.A."/>
            <person name="Hugenholtz P."/>
        </authorList>
    </citation>
    <scope>NUCLEOTIDE SEQUENCE [LARGE SCALE GENOMIC DNA]</scope>
    <source>
        <strain evidence="5">UBA11701</strain>
    </source>
</reference>
<name>A0A3D0ZS10_UNCKA</name>
<dbReference type="EMBL" id="DOZN01000011">
    <property type="protein sequence ID" value="HCC42204.1"/>
    <property type="molecule type" value="Genomic_DNA"/>
</dbReference>
<dbReference type="InterPro" id="IPR036388">
    <property type="entry name" value="WH-like_DNA-bd_sf"/>
</dbReference>
<gene>
    <name evidence="5" type="ORF">DEP93_01915</name>
</gene>
<keyword evidence="2" id="KW-0067">ATP-binding</keyword>
<dbReference type="Gene3D" id="1.10.10.10">
    <property type="entry name" value="Winged helix-like DNA-binding domain superfamily/Winged helix DNA-binding domain"/>
    <property type="match status" value="1"/>
</dbReference>
<accession>A0A3D0ZS10</accession>
<dbReference type="InterPro" id="IPR036390">
    <property type="entry name" value="WH_DNA-bd_sf"/>
</dbReference>
<proteinExistence type="predicted"/>
<comment type="caution">
    <text evidence="5">The sequence shown here is derived from an EMBL/GenBank/DDBJ whole genome shotgun (WGS) entry which is preliminary data.</text>
</comment>
<feature type="binding site" evidence="2">
    <location>
        <position position="241"/>
    </location>
    <ligand>
        <name>ATP</name>
        <dbReference type="ChEBI" id="CHEBI:30616"/>
    </ligand>
</feature>
<dbReference type="PANTHER" id="PTHR13504">
    <property type="entry name" value="FIDO DOMAIN-CONTAINING PROTEIN DDB_G0283145"/>
    <property type="match status" value="1"/>
</dbReference>
<dbReference type="InterPro" id="IPR040198">
    <property type="entry name" value="Fido_containing"/>
</dbReference>
<feature type="domain" description="Fido" evidence="4">
    <location>
        <begin position="102"/>
        <end position="256"/>
    </location>
</feature>
<evidence type="ECO:0000259" key="4">
    <source>
        <dbReference type="PROSITE" id="PS51459"/>
    </source>
</evidence>
<keyword evidence="2" id="KW-0547">Nucleotide-binding</keyword>
<dbReference type="Gene3D" id="1.10.3290.10">
    <property type="entry name" value="Fido-like domain"/>
    <property type="match status" value="1"/>
</dbReference>
<dbReference type="InterPro" id="IPR036597">
    <property type="entry name" value="Fido-like_dom_sf"/>
</dbReference>
<organism evidence="5 6">
    <name type="scientific">candidate division WWE3 bacterium</name>
    <dbReference type="NCBI Taxonomy" id="2053526"/>
    <lineage>
        <taxon>Bacteria</taxon>
        <taxon>Katanobacteria</taxon>
    </lineage>
</organism>
<feature type="binding site" evidence="2">
    <location>
        <begin position="195"/>
        <end position="202"/>
    </location>
    <ligand>
        <name>ATP</name>
        <dbReference type="ChEBI" id="CHEBI:30616"/>
    </ligand>
</feature>
<dbReference type="PROSITE" id="PS51459">
    <property type="entry name" value="FIDO"/>
    <property type="match status" value="1"/>
</dbReference>
<dbReference type="Proteomes" id="UP000263336">
    <property type="component" value="Unassembled WGS sequence"/>
</dbReference>
<evidence type="ECO:0000256" key="3">
    <source>
        <dbReference type="PIRSR" id="PIRSR640198-3"/>
    </source>
</evidence>
<evidence type="ECO:0000313" key="5">
    <source>
        <dbReference type="EMBL" id="HCC42204.1"/>
    </source>
</evidence>
<feature type="site" description="Important for autoinhibition of adenylyltransferase activity" evidence="3">
    <location>
        <position position="55"/>
    </location>
</feature>
<dbReference type="SUPFAM" id="SSF46785">
    <property type="entry name" value="Winged helix' DNA-binding domain"/>
    <property type="match status" value="1"/>
</dbReference>
<dbReference type="PANTHER" id="PTHR13504:SF38">
    <property type="entry name" value="FIDO DOMAIN-CONTAINING PROTEIN"/>
    <property type="match status" value="1"/>
</dbReference>
<feature type="active site" evidence="1">
    <location>
        <position position="191"/>
    </location>
</feature>
<dbReference type="InterPro" id="IPR003812">
    <property type="entry name" value="Fido"/>
</dbReference>
<sequence length="347" mass="39559">MFTPKYQITPLILGHLTKISAAREVIINAPLIPKWELDLRREALIRSAHASTSIEGNSLSYEEVSNLEIGREITAFGKDRQEVLNYFDALKYLDKLVLLEKITNKDILKLHKMVTAKTLDNPEYVGKYRHGNQYVMVGNRFTGEITYKPPATREVPELMDDLLDFINTIDFKKLNPVLAAGIVHYEFVRIHPFIDGNGRTARILATHILLKSGFDTKRFFALDDFYNSDRLGYYAALKTVNPTKKDLTKWLEYFCEGVDVSLEAVRKKIMLLTGGKSREMGSNQIALGDKHMKVVGYVRKNASITNRKVRELLGVSNKTAYQVLETLCKYDVLSKRGGGRNVFYILK</sequence>
<protein>
    <recommendedName>
        <fullName evidence="4">Fido domain-containing protein</fullName>
    </recommendedName>
</protein>
<dbReference type="AlphaFoldDB" id="A0A3D0ZS10"/>
<dbReference type="SUPFAM" id="SSF140931">
    <property type="entry name" value="Fic-like"/>
    <property type="match status" value="1"/>
</dbReference>
<dbReference type="Pfam" id="PF02661">
    <property type="entry name" value="Fic"/>
    <property type="match status" value="1"/>
</dbReference>
<evidence type="ECO:0000256" key="2">
    <source>
        <dbReference type="PIRSR" id="PIRSR640198-2"/>
    </source>
</evidence>
<feature type="binding site" evidence="2">
    <location>
        <begin position="233"/>
        <end position="234"/>
    </location>
    <ligand>
        <name>ATP</name>
        <dbReference type="ChEBI" id="CHEBI:30616"/>
    </ligand>
</feature>
<evidence type="ECO:0000313" key="6">
    <source>
        <dbReference type="Proteomes" id="UP000263336"/>
    </source>
</evidence>
<evidence type="ECO:0000256" key="1">
    <source>
        <dbReference type="PIRSR" id="PIRSR640198-1"/>
    </source>
</evidence>
<dbReference type="GO" id="GO:0005524">
    <property type="term" value="F:ATP binding"/>
    <property type="evidence" value="ECO:0007669"/>
    <property type="project" value="UniProtKB-KW"/>
</dbReference>